<dbReference type="RefSeq" id="WP_273840792.1">
    <property type="nucleotide sequence ID" value="NZ_JAQQWT010000002.1"/>
</dbReference>
<protein>
    <submittedName>
        <fullName evidence="1">Heptaprenyl diphosphate synthase component 1</fullName>
    </submittedName>
</protein>
<keyword evidence="2" id="KW-1185">Reference proteome</keyword>
<comment type="caution">
    <text evidence="1">The sequence shown here is derived from an EMBL/GenBank/DDBJ whole genome shotgun (WGS) entry which is preliminary data.</text>
</comment>
<evidence type="ECO:0000313" key="1">
    <source>
        <dbReference type="EMBL" id="MFC0559874.1"/>
    </source>
</evidence>
<organism evidence="1 2">
    <name type="scientific">Halalkalibacter alkalisediminis</name>
    <dbReference type="NCBI Taxonomy" id="935616"/>
    <lineage>
        <taxon>Bacteria</taxon>
        <taxon>Bacillati</taxon>
        <taxon>Bacillota</taxon>
        <taxon>Bacilli</taxon>
        <taxon>Bacillales</taxon>
        <taxon>Bacillaceae</taxon>
        <taxon>Halalkalibacter</taxon>
    </lineage>
</organism>
<dbReference type="Pfam" id="PF07307">
    <property type="entry name" value="HEPPP_synt_1"/>
    <property type="match status" value="1"/>
</dbReference>
<dbReference type="InterPro" id="IPR009920">
    <property type="entry name" value="HEPPP_synth_su1"/>
</dbReference>
<sequence>MVSMSQFDDKVKEIKKSFYGLTKHLYLQSYVQKPDLDDDKVRFLYAMMQKKLSTNEAKMFTISALLLQAGLDVHDEVSQDPIHSDRLRKNRQLTVLAGDYYVSLHYYLLAEKQQIPMIRVFSQSIQEINEYKLNLCNSRDLSYEEVQNNTSQIESVLMQNMAEHFEQTAWKGVMKDFFFLKRLLEDRVEWLAGKKAPIIQAILRDSNGTAGNELNWIEEKVEDVKDRLLSNSKALQSFERFVVEHVDELIGRKSLQEIVAEEG</sequence>
<evidence type="ECO:0000313" key="2">
    <source>
        <dbReference type="Proteomes" id="UP001589833"/>
    </source>
</evidence>
<dbReference type="EMBL" id="JBHLTR010000017">
    <property type="protein sequence ID" value="MFC0559874.1"/>
    <property type="molecule type" value="Genomic_DNA"/>
</dbReference>
<dbReference type="Gene3D" id="1.20.120.1450">
    <property type="match status" value="1"/>
</dbReference>
<accession>A0ABV6NGH4</accession>
<reference evidence="1 2" key="1">
    <citation type="submission" date="2024-09" db="EMBL/GenBank/DDBJ databases">
        <authorList>
            <person name="Sun Q."/>
            <person name="Mori K."/>
        </authorList>
    </citation>
    <scope>NUCLEOTIDE SEQUENCE [LARGE SCALE GENOMIC DNA]</scope>
    <source>
        <strain evidence="1 2">NCAIM B.02301</strain>
    </source>
</reference>
<dbReference type="Proteomes" id="UP001589833">
    <property type="component" value="Unassembled WGS sequence"/>
</dbReference>
<name>A0ABV6NGH4_9BACI</name>
<proteinExistence type="predicted"/>
<gene>
    <name evidence="1" type="ORF">ACFFH4_12515</name>
</gene>